<reference evidence="2 3" key="1">
    <citation type="submission" date="2013-12" db="EMBL/GenBank/DDBJ databases">
        <title>Draft genome of the parsitic nematode Ancylostoma duodenale.</title>
        <authorList>
            <person name="Mitreva M."/>
        </authorList>
    </citation>
    <scope>NUCLEOTIDE SEQUENCE [LARGE SCALE GENOMIC DNA]</scope>
    <source>
        <strain evidence="2 3">Zhejiang</strain>
    </source>
</reference>
<dbReference type="OrthoDB" id="5903950at2759"/>
<keyword evidence="3" id="KW-1185">Reference proteome</keyword>
<feature type="compositionally biased region" description="Polar residues" evidence="1">
    <location>
        <begin position="57"/>
        <end position="78"/>
    </location>
</feature>
<proteinExistence type="predicted"/>
<sequence>MENVCSGSCLLTISCRCRSTKYLEELCRGFLRQTNDPEAVQGKPGDEQSKAKRSYKTDSTGNSSSPDVTSSTGGTMSK</sequence>
<dbReference type="Proteomes" id="UP000054047">
    <property type="component" value="Unassembled WGS sequence"/>
</dbReference>
<dbReference type="AlphaFoldDB" id="A0A0C2H4F3"/>
<protein>
    <submittedName>
        <fullName evidence="2">Uncharacterized protein</fullName>
    </submittedName>
</protein>
<evidence type="ECO:0000313" key="3">
    <source>
        <dbReference type="Proteomes" id="UP000054047"/>
    </source>
</evidence>
<feature type="region of interest" description="Disordered" evidence="1">
    <location>
        <begin position="33"/>
        <end position="78"/>
    </location>
</feature>
<name>A0A0C2H4F3_9BILA</name>
<accession>A0A0C2H4F3</accession>
<evidence type="ECO:0000256" key="1">
    <source>
        <dbReference type="SAM" id="MobiDB-lite"/>
    </source>
</evidence>
<evidence type="ECO:0000313" key="2">
    <source>
        <dbReference type="EMBL" id="KIH66414.1"/>
    </source>
</evidence>
<dbReference type="EMBL" id="KN727129">
    <property type="protein sequence ID" value="KIH66414.1"/>
    <property type="molecule type" value="Genomic_DNA"/>
</dbReference>
<gene>
    <name evidence="2" type="ORF">ANCDUO_03257</name>
</gene>
<organism evidence="2 3">
    <name type="scientific">Ancylostoma duodenale</name>
    <dbReference type="NCBI Taxonomy" id="51022"/>
    <lineage>
        <taxon>Eukaryota</taxon>
        <taxon>Metazoa</taxon>
        <taxon>Ecdysozoa</taxon>
        <taxon>Nematoda</taxon>
        <taxon>Chromadorea</taxon>
        <taxon>Rhabditida</taxon>
        <taxon>Rhabditina</taxon>
        <taxon>Rhabditomorpha</taxon>
        <taxon>Strongyloidea</taxon>
        <taxon>Ancylostomatidae</taxon>
        <taxon>Ancylostomatinae</taxon>
        <taxon>Ancylostoma</taxon>
    </lineage>
</organism>